<dbReference type="NCBIfam" id="TIGR02856">
    <property type="entry name" value="spore_yqfC"/>
    <property type="match status" value="1"/>
</dbReference>
<dbReference type="OrthoDB" id="2989236at2"/>
<dbReference type="KEGG" id="ctae:BGI42_04310"/>
<dbReference type="Pfam" id="PF07873">
    <property type="entry name" value="YabP"/>
    <property type="match status" value="1"/>
</dbReference>
<evidence type="ECO:0000313" key="1">
    <source>
        <dbReference type="EMBL" id="AOR22987.1"/>
    </source>
</evidence>
<dbReference type="RefSeq" id="WP_069679142.1">
    <property type="nucleotide sequence ID" value="NZ_CP017253.2"/>
</dbReference>
<keyword evidence="2" id="KW-1185">Reference proteome</keyword>
<dbReference type="STRING" id="394958.BGI42_04310"/>
<sequence length="92" mass="10479">MEDKFQRGREKVLDKLEFPKDIVLDLPKIIVIGNKEITIENHKGIMAFENNMIKINSRIGAVIIKGEKFEILFIGENTITISGIFRGISYEG</sequence>
<protein>
    <submittedName>
        <fullName evidence="1">Sporulation protein YqfC</fullName>
    </submittedName>
</protein>
<dbReference type="AlphaFoldDB" id="A0A1D7XI18"/>
<dbReference type="Proteomes" id="UP000094652">
    <property type="component" value="Chromosome"/>
</dbReference>
<name>A0A1D7XI18_9CLOT</name>
<gene>
    <name evidence="1" type="primary">yqfC</name>
    <name evidence="1" type="ORF">BGI42_04310</name>
</gene>
<organism evidence="1 2">
    <name type="scientific">Clostridium taeniosporum</name>
    <dbReference type="NCBI Taxonomy" id="394958"/>
    <lineage>
        <taxon>Bacteria</taxon>
        <taxon>Bacillati</taxon>
        <taxon>Bacillota</taxon>
        <taxon>Clostridia</taxon>
        <taxon>Eubacteriales</taxon>
        <taxon>Clostridiaceae</taxon>
        <taxon>Clostridium</taxon>
    </lineage>
</organism>
<dbReference type="InterPro" id="IPR022477">
    <property type="entry name" value="Spore_YqfC"/>
</dbReference>
<evidence type="ECO:0000313" key="2">
    <source>
        <dbReference type="Proteomes" id="UP000094652"/>
    </source>
</evidence>
<dbReference type="EMBL" id="CP017253">
    <property type="protein sequence ID" value="AOR22987.1"/>
    <property type="molecule type" value="Genomic_DNA"/>
</dbReference>
<reference evidence="2" key="1">
    <citation type="submission" date="2016-09" db="EMBL/GenBank/DDBJ databases">
        <title>Genomics of Clostridium taeniosporum, an organism which forms endospores with ribbon-like appendages.</title>
        <authorList>
            <person name="Walker J.R."/>
        </authorList>
    </citation>
    <scope>NUCLEOTIDE SEQUENCE [LARGE SCALE GENOMIC DNA]</scope>
    <source>
        <strain evidence="2">1/k</strain>
    </source>
</reference>
<dbReference type="InterPro" id="IPR022476">
    <property type="entry name" value="Spore_YabP/YqfC"/>
</dbReference>
<accession>A0A1D7XI18</accession>
<proteinExistence type="predicted"/>